<feature type="transmembrane region" description="Helical" evidence="4">
    <location>
        <begin position="1381"/>
        <end position="1402"/>
    </location>
</feature>
<keyword evidence="4" id="KW-0812">Transmembrane</keyword>
<dbReference type="Pfam" id="PF00550">
    <property type="entry name" value="PP-binding"/>
    <property type="match status" value="1"/>
</dbReference>
<name>A0ABS0GSR1_9ACTN</name>
<dbReference type="Gene3D" id="1.10.1200.10">
    <property type="entry name" value="ACP-like"/>
    <property type="match status" value="1"/>
</dbReference>
<feature type="transmembrane region" description="Helical" evidence="4">
    <location>
        <begin position="1612"/>
        <end position="1635"/>
    </location>
</feature>
<dbReference type="NCBIfam" id="TIGR01733">
    <property type="entry name" value="AA-adenyl-dom"/>
    <property type="match status" value="1"/>
</dbReference>
<organism evidence="6 7">
    <name type="scientific">Plantactinospora alkalitolerans</name>
    <dbReference type="NCBI Taxonomy" id="2789879"/>
    <lineage>
        <taxon>Bacteria</taxon>
        <taxon>Bacillati</taxon>
        <taxon>Actinomycetota</taxon>
        <taxon>Actinomycetes</taxon>
        <taxon>Micromonosporales</taxon>
        <taxon>Micromonosporaceae</taxon>
        <taxon>Plantactinospora</taxon>
    </lineage>
</organism>
<feature type="transmembrane region" description="Helical" evidence="4">
    <location>
        <begin position="1440"/>
        <end position="1467"/>
    </location>
</feature>
<dbReference type="Gene3D" id="3.30.559.30">
    <property type="entry name" value="Nonribosomal peptide synthetase, condensation domain"/>
    <property type="match status" value="1"/>
</dbReference>
<keyword evidence="2" id="KW-0596">Phosphopantetheine</keyword>
<dbReference type="SMART" id="SM00824">
    <property type="entry name" value="PKS_TE"/>
    <property type="match status" value="1"/>
</dbReference>
<comment type="caution">
    <text evidence="6">The sequence shown here is derived from an EMBL/GenBank/DDBJ whole genome shotgun (WGS) entry which is preliminary data.</text>
</comment>
<evidence type="ECO:0000256" key="1">
    <source>
        <dbReference type="ARBA" id="ARBA00001957"/>
    </source>
</evidence>
<keyword evidence="4" id="KW-1133">Transmembrane helix</keyword>
<dbReference type="Pfam" id="PF00501">
    <property type="entry name" value="AMP-binding"/>
    <property type="match status" value="1"/>
</dbReference>
<dbReference type="PROSITE" id="PS00455">
    <property type="entry name" value="AMP_BINDING"/>
    <property type="match status" value="1"/>
</dbReference>
<dbReference type="InterPro" id="IPR036259">
    <property type="entry name" value="MFS_trans_sf"/>
</dbReference>
<dbReference type="InterPro" id="IPR006162">
    <property type="entry name" value="Ppantetheine_attach_site"/>
</dbReference>
<dbReference type="PROSITE" id="PS00012">
    <property type="entry name" value="PHOSPHOPANTETHEINE"/>
    <property type="match status" value="1"/>
</dbReference>
<dbReference type="Gene3D" id="3.30.300.30">
    <property type="match status" value="1"/>
</dbReference>
<evidence type="ECO:0000256" key="2">
    <source>
        <dbReference type="ARBA" id="ARBA00022450"/>
    </source>
</evidence>
<feature type="transmembrane region" description="Helical" evidence="4">
    <location>
        <begin position="1473"/>
        <end position="1493"/>
    </location>
</feature>
<dbReference type="InterPro" id="IPR029058">
    <property type="entry name" value="AB_hydrolase_fold"/>
</dbReference>
<evidence type="ECO:0000256" key="4">
    <source>
        <dbReference type="SAM" id="Phobius"/>
    </source>
</evidence>
<keyword evidence="3" id="KW-0597">Phosphoprotein</keyword>
<dbReference type="InterPro" id="IPR011701">
    <property type="entry name" value="MFS"/>
</dbReference>
<dbReference type="SUPFAM" id="SSF53474">
    <property type="entry name" value="alpha/beta-Hydrolases"/>
    <property type="match status" value="1"/>
</dbReference>
<dbReference type="PANTHER" id="PTHR45527:SF1">
    <property type="entry name" value="FATTY ACID SYNTHASE"/>
    <property type="match status" value="1"/>
</dbReference>
<dbReference type="SUPFAM" id="SSF56801">
    <property type="entry name" value="Acetyl-CoA synthetase-like"/>
    <property type="match status" value="1"/>
</dbReference>
<dbReference type="CDD" id="cd19531">
    <property type="entry name" value="LCL_NRPS-like"/>
    <property type="match status" value="1"/>
</dbReference>
<dbReference type="SUPFAM" id="SSF52777">
    <property type="entry name" value="CoA-dependent acyltransferases"/>
    <property type="match status" value="2"/>
</dbReference>
<dbReference type="Pfam" id="PF07690">
    <property type="entry name" value="MFS_1"/>
    <property type="match status" value="1"/>
</dbReference>
<feature type="domain" description="Carrier" evidence="5">
    <location>
        <begin position="972"/>
        <end position="1047"/>
    </location>
</feature>
<dbReference type="PANTHER" id="PTHR45527">
    <property type="entry name" value="NONRIBOSOMAL PEPTIDE SYNTHETASE"/>
    <property type="match status" value="1"/>
</dbReference>
<dbReference type="Proteomes" id="UP000638560">
    <property type="component" value="Unassembled WGS sequence"/>
</dbReference>
<evidence type="ECO:0000313" key="7">
    <source>
        <dbReference type="Proteomes" id="UP000638560"/>
    </source>
</evidence>
<dbReference type="InterPro" id="IPR023213">
    <property type="entry name" value="CAT-like_dom_sf"/>
</dbReference>
<feature type="transmembrane region" description="Helical" evidence="4">
    <location>
        <begin position="1528"/>
        <end position="1552"/>
    </location>
</feature>
<dbReference type="SUPFAM" id="SSF103473">
    <property type="entry name" value="MFS general substrate transporter"/>
    <property type="match status" value="1"/>
</dbReference>
<dbReference type="InterPro" id="IPR036736">
    <property type="entry name" value="ACP-like_sf"/>
</dbReference>
<dbReference type="InterPro" id="IPR025110">
    <property type="entry name" value="AMP-bd_C"/>
</dbReference>
<keyword evidence="7" id="KW-1185">Reference proteome</keyword>
<gene>
    <name evidence="6" type="ORF">I0C86_09585</name>
</gene>
<accession>A0ABS0GSR1</accession>
<dbReference type="PROSITE" id="PS50075">
    <property type="entry name" value="CARRIER"/>
    <property type="match status" value="1"/>
</dbReference>
<feature type="transmembrane region" description="Helical" evidence="4">
    <location>
        <begin position="1700"/>
        <end position="1718"/>
    </location>
</feature>
<protein>
    <submittedName>
        <fullName evidence="6">Amino acid adenylation domain-containing protein</fullName>
    </submittedName>
</protein>
<dbReference type="InterPro" id="IPR001242">
    <property type="entry name" value="Condensation_dom"/>
</dbReference>
<feature type="transmembrane region" description="Helical" evidence="4">
    <location>
        <begin position="1590"/>
        <end position="1606"/>
    </location>
</feature>
<evidence type="ECO:0000256" key="3">
    <source>
        <dbReference type="ARBA" id="ARBA00022553"/>
    </source>
</evidence>
<dbReference type="RefSeq" id="WP_196200865.1">
    <property type="nucleotide sequence ID" value="NZ_JADPUN010000109.1"/>
</dbReference>
<evidence type="ECO:0000313" key="6">
    <source>
        <dbReference type="EMBL" id="MBF9129225.1"/>
    </source>
</evidence>
<dbReference type="SMART" id="SM00823">
    <property type="entry name" value="PKS_PP"/>
    <property type="match status" value="1"/>
</dbReference>
<dbReference type="Pfam" id="PF00668">
    <property type="entry name" value="Condensation"/>
    <property type="match status" value="1"/>
</dbReference>
<keyword evidence="4" id="KW-0472">Membrane</keyword>
<comment type="cofactor">
    <cofactor evidence="1">
        <name>pantetheine 4'-phosphate</name>
        <dbReference type="ChEBI" id="CHEBI:47942"/>
    </cofactor>
</comment>
<dbReference type="InterPro" id="IPR020845">
    <property type="entry name" value="AMP-binding_CS"/>
</dbReference>
<dbReference type="InterPro" id="IPR000873">
    <property type="entry name" value="AMP-dep_synth/lig_dom"/>
</dbReference>
<sequence length="1751" mass="186087">MTSALARRWRAEPIAPAIVACTDGSAPALSYAQERMWFLEQYAPGTATYHMWLPLRVAGPLDADALWAALDALVARHESLRMRFSASDDGQPKMEVAPPGRVELRSVDVSGAADPVTAARTALTRAVAVPFDLAAGPLFRATLATIGPDDHVLCLTMHHIISDGWSTEVILRELGILYDGHRTGRPAGLPDLPIGYADWARWQRSLSGAERDLSFWRERLAEVPALELPTDRPYPPTQTSAGALHTFRLDAGLTAALGAVGQPRGATPFMVLLAGFQALLGWYTGQDDFAVGVPVAGRGQPQTEGLVGLFVNTIVFRADLAGDPTFDDLLGRLRETAIDAFAHQELPFERLVTELRVRRDVRRPPVFQVSFAMQNYTGAPATRFGNLTVAPFDVAPTTTRHELALYLYHEGDELVGTVTYNTDLFDAATVVRLFDRFAILLHQVAADPAGPLSTLDLLSSREHEVLRRFGGPAPADSPAALLTDAFDSWVDRTPDAPAVVHGDTSLTYAELDSLANGLARRLRECGVGPEARVGICLEQSTDSAVAVLGVLKAGGAYLPLDPEQPPARLAYLLADSGAEVLLTSPDLAGLFEGYPGRLVTDVAAGGSGPLPPIAAPDNLAYVIYTSGSTGQPKGVAVQHRQLVRYLDGMRERLDVVPGSRFGLLQSLSFDFAVTMFYLALATGGRVTLIPRRGTAQEVADQVSSGRIDYLKLTPSHLAALAAEVPAASLLPRRALVLGGEASRADWTRELAGLSPAAVVNHYGPTEATVGVTTYQVSPAVDPGSVTTPIGRPLPHAQVHVLDRLLRPVPVGAVGELHIGGDRLARGYLGRPELTAERFVRSASYGRLYRTGDLARWLPGGDLEFLGRRDHQVKLRGYRIELGEIEATLAALPEVTRAAVAVHADRLVAYLERASARELPLAELRQRLAPTLPEYMLPAQAVWLDALPRMAHGKIDRGALPAPEIGSRNAFVPPSGPVEEAIAEVWRAVLGVERVGAEDDFFDLGGHSLLAITVVSRLRGLLPTPVTAMDLFKHPTVRGLAGLGNRAGPRPLLHELTRTGPTRTLSLVCVPYGGANAIVYQPLADALPDGVALHSVAVPGSDLGLPEEARPLDEVAAAVTDEVLRRVSGPLVLYGHCGPGAALTVEVARRLEAAGRTLEAVYLGGVFPFARPRLAGLARFDRLRSDTVYANWLQSMGADVGALEPAQRRHLIRAMRRDAEEAEEYFTRLMGGRVTPLRAPIVSVVGEKDPGTDYYQERYREWEFLSPRTGLVVLDEAGHYFLKYRAAELAGIVTGPVPASEPGPPPAPGPRPSMGRFLAVAAAQTVSMTGTALTEFALPIWTYLETGSLLRFALFAVAGVLPGILVAPIAGALVDRGDRRRALIGASVLAGLIQGALALLLAFDALGAGLLYGLLAALSVALTLQRLAYASAVPQLVPKRYLGHANGVVQLATGAAQFLVPLVAVAMLHSLGMLGILLFDVASYVLCVAVLLAVRFPRTMAWQRRETVLAEIRGGFHYFFRRPGLRAMLLFFVGLNAPLAAVLVLVSPLVLVVGSTADAARVAMVSAAGAVAGGLVLALWGGPKRHRMRGLLWAAAGVAASAAVAGLRPSLALIAVGTFCLSFALVLVNGAWITIIHTKVPQRFHARVIALNQMAALSVLSLGYAVAPLASTALQPLVDPGGPLAGTVGAVIGVGAGRGTGLLYLLCGLAMGALVAVSLRLPVLAHFDRDVPDAEPDDLVGLAALADRRPPA</sequence>
<dbReference type="Gene3D" id="3.40.50.980">
    <property type="match status" value="2"/>
</dbReference>
<feature type="transmembrane region" description="Helical" evidence="4">
    <location>
        <begin position="1348"/>
        <end position="1369"/>
    </location>
</feature>
<dbReference type="Pfam" id="PF00975">
    <property type="entry name" value="Thioesterase"/>
    <property type="match status" value="1"/>
</dbReference>
<dbReference type="InterPro" id="IPR010071">
    <property type="entry name" value="AA_adenyl_dom"/>
</dbReference>
<dbReference type="Gene3D" id="3.30.559.10">
    <property type="entry name" value="Chloramphenicol acetyltransferase-like domain"/>
    <property type="match status" value="1"/>
</dbReference>
<dbReference type="InterPro" id="IPR009081">
    <property type="entry name" value="PP-bd_ACP"/>
</dbReference>
<dbReference type="Gene3D" id="1.20.1250.20">
    <property type="entry name" value="MFS general substrate transporter like domains"/>
    <property type="match status" value="1"/>
</dbReference>
<feature type="transmembrane region" description="Helical" evidence="4">
    <location>
        <begin position="1558"/>
        <end position="1578"/>
    </location>
</feature>
<dbReference type="InterPro" id="IPR001031">
    <property type="entry name" value="Thioesterase"/>
</dbReference>
<dbReference type="CDD" id="cd05930">
    <property type="entry name" value="A_NRPS"/>
    <property type="match status" value="1"/>
</dbReference>
<feature type="transmembrane region" description="Helical" evidence="4">
    <location>
        <begin position="1408"/>
        <end position="1428"/>
    </location>
</feature>
<dbReference type="CDD" id="cd06173">
    <property type="entry name" value="MFS_MefA_like"/>
    <property type="match status" value="1"/>
</dbReference>
<feature type="transmembrane region" description="Helical" evidence="4">
    <location>
        <begin position="1647"/>
        <end position="1666"/>
    </location>
</feature>
<evidence type="ECO:0000259" key="5">
    <source>
        <dbReference type="PROSITE" id="PS50075"/>
    </source>
</evidence>
<dbReference type="InterPro" id="IPR045851">
    <property type="entry name" value="AMP-bd_C_sf"/>
</dbReference>
<dbReference type="EMBL" id="JADPUN010000109">
    <property type="protein sequence ID" value="MBF9129225.1"/>
    <property type="molecule type" value="Genomic_DNA"/>
</dbReference>
<dbReference type="Gene3D" id="2.30.38.10">
    <property type="entry name" value="Luciferase, Domain 3"/>
    <property type="match status" value="1"/>
</dbReference>
<reference evidence="6 7" key="1">
    <citation type="submission" date="2020-11" db="EMBL/GenBank/DDBJ databases">
        <title>A novel isolate from a Black sea contaminated sediment with potential to produce alkanes: Plantactinospora alkalitolerans sp. nov.</title>
        <authorList>
            <person name="Carro L."/>
            <person name="Veyisoglu A."/>
            <person name="Guven K."/>
            <person name="Schumann P."/>
            <person name="Klenk H.-P."/>
            <person name="Sahin N."/>
        </authorList>
    </citation>
    <scope>NUCLEOTIDE SEQUENCE [LARGE SCALE GENOMIC DNA]</scope>
    <source>
        <strain evidence="6 7">S1510</strain>
    </source>
</reference>
<dbReference type="Pfam" id="PF13193">
    <property type="entry name" value="AMP-binding_C"/>
    <property type="match status" value="1"/>
</dbReference>
<dbReference type="InterPro" id="IPR020802">
    <property type="entry name" value="TesA-like"/>
</dbReference>
<proteinExistence type="predicted"/>
<dbReference type="Gene3D" id="3.40.50.1820">
    <property type="entry name" value="alpha/beta hydrolase"/>
    <property type="match status" value="1"/>
</dbReference>
<dbReference type="InterPro" id="IPR020806">
    <property type="entry name" value="PKS_PP-bd"/>
</dbReference>